<evidence type="ECO:0000313" key="4">
    <source>
        <dbReference type="Proteomes" id="UP000175691"/>
    </source>
</evidence>
<keyword evidence="4" id="KW-1185">Reference proteome</keyword>
<dbReference type="GO" id="GO:0000166">
    <property type="term" value="F:nucleotide binding"/>
    <property type="evidence" value="ECO:0007669"/>
    <property type="project" value="UniProtKB-KW"/>
</dbReference>
<evidence type="ECO:0000256" key="2">
    <source>
        <dbReference type="PIRSR" id="PIRSR011396-2"/>
    </source>
</evidence>
<evidence type="ECO:0000256" key="1">
    <source>
        <dbReference type="PIRSR" id="PIRSR011396-1"/>
    </source>
</evidence>
<feature type="active site" evidence="1">
    <location>
        <position position="79"/>
    </location>
</feature>
<feature type="binding site" evidence="2">
    <location>
        <position position="329"/>
    </location>
    <ligand>
        <name>FAD</name>
        <dbReference type="ChEBI" id="CHEBI:57692"/>
    </ligand>
</feature>
<dbReference type="SUPFAM" id="SSF51905">
    <property type="entry name" value="FAD/NAD(P)-binding domain"/>
    <property type="match status" value="1"/>
</dbReference>
<evidence type="ECO:0000313" key="3">
    <source>
        <dbReference type="EMBL" id="OFC69168.1"/>
    </source>
</evidence>
<organism evidence="3 4">
    <name type="scientific">Alteromonas confluentis</name>
    <dbReference type="NCBI Taxonomy" id="1656094"/>
    <lineage>
        <taxon>Bacteria</taxon>
        <taxon>Pseudomonadati</taxon>
        <taxon>Pseudomonadota</taxon>
        <taxon>Gammaproteobacteria</taxon>
        <taxon>Alteromonadales</taxon>
        <taxon>Alteromonadaceae</taxon>
        <taxon>Alteromonas/Salinimonas group</taxon>
        <taxon>Alteromonas</taxon>
    </lineage>
</organism>
<dbReference type="InterPro" id="IPR036188">
    <property type="entry name" value="FAD/NAD-bd_sf"/>
</dbReference>
<sequence length="498" mass="55756">MTSATKTRVVVAGGGTAGWLSAFSLVTRLGNLLDITLVESEQIGTVGVGEATIPTMRNFHQLMGIDEREFMSATQATFKLGIEFENWGQKNESYIHSFGEIGQRAWMAEFHAFWMAARDSGLNDSLDDYCLELKAAKAGKFALAAGKKPVNYAFHLDATAYAAWLRKKAEAAGVKRVEGKINNIVVDEQSGNIRSLELDNGECVQGDVFIDCTGFRGLLIGDALGVEYEDWSHYLAADSAIAVQTESPEPPRPYTRAIAHDAGWQWRIPLQTRTGNGIVYSSRFLSDEDAEKTLLANLTGKPLTEPRRIKFKTGRRVKTWHKNCVAIGLSSGFLEPLESTSIHLVTTALIRLMKLFPFSDNFGILAERFNQESAVELETIRDFIILHYHQTARDDSPFWDHYRTMDIPDSLRHRMTIFAENGYVWPDDVSLFRVDSWIQVMMGQGLQPKQYHHAGKMLPPEGLKQQLAALKQQIENQVAQLPPHEQFIQKYCPAGKVG</sequence>
<proteinExistence type="predicted"/>
<feature type="binding site" evidence="2">
    <location>
        <position position="338"/>
    </location>
    <ligand>
        <name>L-tryptophan</name>
        <dbReference type="ChEBI" id="CHEBI:57912"/>
    </ligand>
</feature>
<dbReference type="RefSeq" id="WP_070127384.1">
    <property type="nucleotide sequence ID" value="NZ_MDHN01000041.1"/>
</dbReference>
<feature type="binding site" evidence="2">
    <location>
        <position position="79"/>
    </location>
    <ligand>
        <name>7-chloro-L-tryptophan</name>
        <dbReference type="ChEBI" id="CHEBI:58713"/>
    </ligand>
</feature>
<dbReference type="AlphaFoldDB" id="A0A1E7Z6K9"/>
<dbReference type="PANTHER" id="PTHR43747">
    <property type="entry name" value="FAD-BINDING PROTEIN"/>
    <property type="match status" value="1"/>
</dbReference>
<name>A0A1E7Z6K9_9ALTE</name>
<keyword evidence="2" id="KW-0274">FAD</keyword>
<feature type="binding site" evidence="2">
    <location>
        <position position="342"/>
    </location>
    <ligand>
        <name>FAD</name>
        <dbReference type="ChEBI" id="CHEBI:57692"/>
    </ligand>
</feature>
<dbReference type="InterPro" id="IPR033856">
    <property type="entry name" value="Trp_halogen"/>
</dbReference>
<gene>
    <name evidence="3" type="ORF">BFC18_20795</name>
</gene>
<keyword evidence="2" id="KW-0547">Nucleotide-binding</keyword>
<dbReference type="GO" id="GO:0004497">
    <property type="term" value="F:monooxygenase activity"/>
    <property type="evidence" value="ECO:0007669"/>
    <property type="project" value="InterPro"/>
</dbReference>
<feature type="binding site" evidence="2">
    <location>
        <begin position="14"/>
        <end position="17"/>
    </location>
    <ligand>
        <name>FAD</name>
        <dbReference type="ChEBI" id="CHEBI:57692"/>
    </ligand>
</feature>
<dbReference type="InterPro" id="IPR006905">
    <property type="entry name" value="Flavin_halogenase"/>
</dbReference>
<dbReference type="PANTHER" id="PTHR43747:SF4">
    <property type="entry name" value="FLAVIN-DEPENDENT TRYPTOPHAN HALOGENASE"/>
    <property type="match status" value="1"/>
</dbReference>
<reference evidence="3 4" key="1">
    <citation type="submission" date="2016-08" db="EMBL/GenBank/DDBJ databases">
        <authorList>
            <person name="Seilhamer J.J."/>
        </authorList>
    </citation>
    <scope>NUCLEOTIDE SEQUENCE [LARGE SCALE GENOMIC DNA]</scope>
    <source>
        <strain evidence="3 4">KCTC 42603</strain>
    </source>
</reference>
<protein>
    <submittedName>
        <fullName evidence="3">Tryptophan halogenase</fullName>
    </submittedName>
</protein>
<dbReference type="InterPro" id="IPR050816">
    <property type="entry name" value="Flavin-dep_Halogenase_NPB"/>
</dbReference>
<dbReference type="EMBL" id="MDHN01000041">
    <property type="protein sequence ID" value="OFC69168.1"/>
    <property type="molecule type" value="Genomic_DNA"/>
</dbReference>
<comment type="caution">
    <text evidence="3">The sequence shown here is derived from an EMBL/GenBank/DDBJ whole genome shotgun (WGS) entry which is preliminary data.</text>
</comment>
<dbReference type="STRING" id="1656094.BFC18_20795"/>
<dbReference type="OrthoDB" id="7178350at2"/>
<dbReference type="Proteomes" id="UP000175691">
    <property type="component" value="Unassembled WGS sequence"/>
</dbReference>
<dbReference type="PIRSF" id="PIRSF011396">
    <property type="entry name" value="Trp_halogenase"/>
    <property type="match status" value="1"/>
</dbReference>
<dbReference type="Pfam" id="PF04820">
    <property type="entry name" value="Trp_halogenase"/>
    <property type="match status" value="1"/>
</dbReference>
<dbReference type="Gene3D" id="3.50.50.60">
    <property type="entry name" value="FAD/NAD(P)-binding domain"/>
    <property type="match status" value="1"/>
</dbReference>
<keyword evidence="2" id="KW-0285">Flavoprotein</keyword>
<accession>A0A1E7Z6K9</accession>